<dbReference type="RefSeq" id="XP_003099143.2">
    <property type="nucleotide sequence ID" value="XM_003099095.2"/>
</dbReference>
<evidence type="ECO:0000313" key="1">
    <source>
        <dbReference type="EMBL" id="KAF1763812.1"/>
    </source>
</evidence>
<proteinExistence type="predicted"/>
<organism evidence="1 2">
    <name type="scientific">Caenorhabditis remanei</name>
    <name type="common">Caenorhabditis vulgaris</name>
    <dbReference type="NCBI Taxonomy" id="31234"/>
    <lineage>
        <taxon>Eukaryota</taxon>
        <taxon>Metazoa</taxon>
        <taxon>Ecdysozoa</taxon>
        <taxon>Nematoda</taxon>
        <taxon>Chromadorea</taxon>
        <taxon>Rhabditida</taxon>
        <taxon>Rhabditina</taxon>
        <taxon>Rhabditomorpha</taxon>
        <taxon>Rhabditoidea</taxon>
        <taxon>Rhabditidae</taxon>
        <taxon>Peloderinae</taxon>
        <taxon>Caenorhabditis</taxon>
    </lineage>
</organism>
<gene>
    <name evidence="1" type="ORF">GCK72_003757</name>
</gene>
<dbReference type="PANTHER" id="PTHR21503:SF8">
    <property type="entry name" value="F-BOX ASSOCIATED DOMAIN-CONTAINING PROTEIN-RELATED"/>
    <property type="match status" value="1"/>
</dbReference>
<accession>A0A6A5HBN6</accession>
<dbReference type="EMBL" id="WUAV01000002">
    <property type="protein sequence ID" value="KAF1763812.1"/>
    <property type="molecule type" value="Genomic_DNA"/>
</dbReference>
<dbReference type="AlphaFoldDB" id="A0A6A5HBN6"/>
<comment type="caution">
    <text evidence="1">The sequence shown here is derived from an EMBL/GenBank/DDBJ whole genome shotgun (WGS) entry which is preliminary data.</text>
</comment>
<protein>
    <submittedName>
        <fullName evidence="1">Uncharacterized protein</fullName>
    </submittedName>
</protein>
<reference evidence="1 2" key="1">
    <citation type="submission" date="2019-12" db="EMBL/GenBank/DDBJ databases">
        <title>Chromosome-level assembly of the Caenorhabditis remanei genome.</title>
        <authorList>
            <person name="Teterina A.A."/>
            <person name="Willis J.H."/>
            <person name="Phillips P.C."/>
        </authorList>
    </citation>
    <scope>NUCLEOTIDE SEQUENCE [LARGE SCALE GENOMIC DNA]</scope>
    <source>
        <strain evidence="1 2">PX506</strain>
        <tissue evidence="1">Whole organism</tissue>
    </source>
</reference>
<dbReference type="CTD" id="9802520"/>
<dbReference type="PANTHER" id="PTHR21503">
    <property type="entry name" value="F-BOX-CONTAINING HYPOTHETICAL PROTEIN C.ELEGANS"/>
    <property type="match status" value="1"/>
</dbReference>
<dbReference type="Proteomes" id="UP000483820">
    <property type="component" value="Chromosome II"/>
</dbReference>
<dbReference type="KEGG" id="crq:GCK72_003757"/>
<sequence>MFSYLSIPFWGTEEKTEQLPEDAKTDVVTEKDLLERISLTVLSKGRNKRLRTAALADDHFEVNFTDESAVIENPTMLKVSKSEIIDWSKKESSWFFNPFASTNSENFKIFELVDQVQAKFPKIFFSLTLHSSDLKDQDVMNALKNKTWKKVNIIGGELKTEDLDKIMEMDNLKKAFAFKNIIFPLGYKHVNALKFASIEYEDATWLQIDDLLAVQHKPSIILRSTNFMSEELSLLLKKWQNSEHDMFKFFKCCNNELDMEKVLDGLVTLNIDWKKKKNLSFTFIGAENMENRDLPYLKVAAFGHTIQLFPFADYRGKTEPRIMRNLMQKKKLEDELAGKDENVAQEITAKLQEVLNLLEEDQVYYINGKAQRKTSRIAAMAIYTAWFRTKKTGLRAHQHIF</sequence>
<dbReference type="GeneID" id="9802520"/>
<name>A0A6A5HBN6_CAERE</name>
<evidence type="ECO:0000313" key="2">
    <source>
        <dbReference type="Proteomes" id="UP000483820"/>
    </source>
</evidence>